<gene>
    <name evidence="3" type="ORF">CPT03_02255</name>
</gene>
<accession>A0A2D1U173</accession>
<feature type="domain" description="Glycosyl transferase family 1" evidence="1">
    <location>
        <begin position="215"/>
        <end position="334"/>
    </location>
</feature>
<feature type="domain" description="Glycosyltransferase subfamily 4-like N-terminal" evidence="2">
    <location>
        <begin position="116"/>
        <end position="203"/>
    </location>
</feature>
<dbReference type="PANTHER" id="PTHR45947">
    <property type="entry name" value="SULFOQUINOVOSYL TRANSFERASE SQD2"/>
    <property type="match status" value="1"/>
</dbReference>
<dbReference type="PANTHER" id="PTHR45947:SF3">
    <property type="entry name" value="SULFOQUINOVOSYL TRANSFERASE SQD2"/>
    <property type="match status" value="1"/>
</dbReference>
<dbReference type="InterPro" id="IPR050194">
    <property type="entry name" value="Glycosyltransferase_grp1"/>
</dbReference>
<dbReference type="OrthoDB" id="1046785at2"/>
<dbReference type="InterPro" id="IPR001296">
    <property type="entry name" value="Glyco_trans_1"/>
</dbReference>
<evidence type="ECO:0000313" key="3">
    <source>
        <dbReference type="EMBL" id="ATP55368.1"/>
    </source>
</evidence>
<name>A0A2D1U173_9SPHI</name>
<reference evidence="3 4" key="1">
    <citation type="submission" date="2017-10" db="EMBL/GenBank/DDBJ databases">
        <title>Whole genome of Pedobacter ginsengisoli T01R-27 isolated from tomato rhizosphere.</title>
        <authorList>
            <person name="Weon H.-Y."/>
            <person name="Lee S.A."/>
            <person name="Sang M.K."/>
            <person name="Song J."/>
        </authorList>
    </citation>
    <scope>NUCLEOTIDE SEQUENCE [LARGE SCALE GENOMIC DNA]</scope>
    <source>
        <strain evidence="3 4">T01R-27</strain>
    </source>
</reference>
<dbReference type="GO" id="GO:0016757">
    <property type="term" value="F:glycosyltransferase activity"/>
    <property type="evidence" value="ECO:0007669"/>
    <property type="project" value="InterPro"/>
</dbReference>
<dbReference type="Pfam" id="PF13439">
    <property type="entry name" value="Glyco_transf_4"/>
    <property type="match status" value="1"/>
</dbReference>
<sequence>MKNINSTPKKINVIFVDSKGISNIYGIGSYRNNLLAELAKSDSVNLFCVSIKYADKGSAKILKIDEENAYTNIEIVLSANNLKTENLNINQPRISAYSANICITLIKFLSGCEDGIIHLNISGEVELCKVAKRLGFNVVATQHVQVINPQINPNDFNSILLEGEKKFFSLVDEVICLSNYTKSAIINNYSFDSRKVTLIYNGVKALEPALNKKSDLKKRFGFSKKDFIFLFVGRIEKSKGLYELIQSFIVFAKGKSNIKLVVVGGGDVYSALSFTFENMGNIVFTGFLTGAQLSLVFSLSDVGVLPSYSEQSSFSVLEMMNNGLPVIVSDIDGFELFENRKHVLKADYVLGSPGNSNSIDTISLTACMEELFNNVELRSLISINASKLLAEKLNSVSMSKNTISVYKRAYNKI</sequence>
<organism evidence="3 4">
    <name type="scientific">Pedobacter ginsengisoli</name>
    <dbReference type="NCBI Taxonomy" id="363852"/>
    <lineage>
        <taxon>Bacteria</taxon>
        <taxon>Pseudomonadati</taxon>
        <taxon>Bacteroidota</taxon>
        <taxon>Sphingobacteriia</taxon>
        <taxon>Sphingobacteriales</taxon>
        <taxon>Sphingobacteriaceae</taxon>
        <taxon>Pedobacter</taxon>
    </lineage>
</organism>
<dbReference type="RefSeq" id="WP_099437321.1">
    <property type="nucleotide sequence ID" value="NZ_CP024091.1"/>
</dbReference>
<evidence type="ECO:0008006" key="5">
    <source>
        <dbReference type="Google" id="ProtNLM"/>
    </source>
</evidence>
<keyword evidence="4" id="KW-1185">Reference proteome</keyword>
<dbReference type="KEGG" id="pgs:CPT03_02255"/>
<dbReference type="Pfam" id="PF00534">
    <property type="entry name" value="Glycos_transf_1"/>
    <property type="match status" value="1"/>
</dbReference>
<dbReference type="SUPFAM" id="SSF53756">
    <property type="entry name" value="UDP-Glycosyltransferase/glycogen phosphorylase"/>
    <property type="match status" value="1"/>
</dbReference>
<dbReference type="CDD" id="cd03801">
    <property type="entry name" value="GT4_PimA-like"/>
    <property type="match status" value="1"/>
</dbReference>
<proteinExistence type="predicted"/>
<evidence type="ECO:0000259" key="2">
    <source>
        <dbReference type="Pfam" id="PF13439"/>
    </source>
</evidence>
<protein>
    <recommendedName>
        <fullName evidence="5">Glycosyl transferase family 1 domain-containing protein</fullName>
    </recommendedName>
</protein>
<dbReference type="InterPro" id="IPR028098">
    <property type="entry name" value="Glyco_trans_4-like_N"/>
</dbReference>
<dbReference type="Gene3D" id="3.40.50.2000">
    <property type="entry name" value="Glycogen Phosphorylase B"/>
    <property type="match status" value="2"/>
</dbReference>
<dbReference type="EMBL" id="CP024091">
    <property type="protein sequence ID" value="ATP55368.1"/>
    <property type="molecule type" value="Genomic_DNA"/>
</dbReference>
<evidence type="ECO:0000259" key="1">
    <source>
        <dbReference type="Pfam" id="PF00534"/>
    </source>
</evidence>
<dbReference type="Proteomes" id="UP000223749">
    <property type="component" value="Chromosome"/>
</dbReference>
<dbReference type="AlphaFoldDB" id="A0A2D1U173"/>
<evidence type="ECO:0000313" key="4">
    <source>
        <dbReference type="Proteomes" id="UP000223749"/>
    </source>
</evidence>